<keyword evidence="10 13" id="KW-0472">Membrane</keyword>
<dbReference type="GO" id="GO:0005886">
    <property type="term" value="C:plasma membrane"/>
    <property type="evidence" value="ECO:0007669"/>
    <property type="project" value="UniProtKB-SubCell"/>
</dbReference>
<feature type="transmembrane region" description="Helical" evidence="13">
    <location>
        <begin position="50"/>
        <end position="71"/>
    </location>
</feature>
<organism evidence="14">
    <name type="scientific">bioreactor metagenome</name>
    <dbReference type="NCBI Taxonomy" id="1076179"/>
    <lineage>
        <taxon>unclassified sequences</taxon>
        <taxon>metagenomes</taxon>
        <taxon>ecological metagenomes</taxon>
    </lineage>
</organism>
<evidence type="ECO:0000256" key="7">
    <source>
        <dbReference type="ARBA" id="ARBA00022695"/>
    </source>
</evidence>
<keyword evidence="7 14" id="KW-0548">Nucleotidyltransferase</keyword>
<comment type="caution">
    <text evidence="14">The sequence shown here is derived from an EMBL/GenBank/DDBJ whole genome shotgun (WGS) entry which is preliminary data.</text>
</comment>
<evidence type="ECO:0000256" key="3">
    <source>
        <dbReference type="ARBA" id="ARBA00022475"/>
    </source>
</evidence>
<reference evidence="14" key="1">
    <citation type="submission" date="2019-08" db="EMBL/GenBank/DDBJ databases">
        <authorList>
            <person name="Kucharzyk K."/>
            <person name="Murdoch R.W."/>
            <person name="Higgins S."/>
            <person name="Loffler F."/>
        </authorList>
    </citation>
    <scope>NUCLEOTIDE SEQUENCE</scope>
</reference>
<proteinExistence type="inferred from homology"/>
<dbReference type="PANTHER" id="PTHR46382">
    <property type="entry name" value="PHOSPHATIDATE CYTIDYLYLTRANSFERASE"/>
    <property type="match status" value="1"/>
</dbReference>
<evidence type="ECO:0000256" key="11">
    <source>
        <dbReference type="ARBA" id="ARBA00023209"/>
    </source>
</evidence>
<dbReference type="Pfam" id="PF01148">
    <property type="entry name" value="CTP_transf_1"/>
    <property type="match status" value="1"/>
</dbReference>
<comment type="subcellular location">
    <subcellularLocation>
        <location evidence="1">Cell membrane</location>
        <topology evidence="1">Multi-pass membrane protein</topology>
    </subcellularLocation>
</comment>
<evidence type="ECO:0000256" key="10">
    <source>
        <dbReference type="ARBA" id="ARBA00023136"/>
    </source>
</evidence>
<keyword evidence="4" id="KW-0444">Lipid biosynthesis</keyword>
<protein>
    <submittedName>
        <fullName evidence="14">Phosphatidate cytidylyltransferase</fullName>
        <ecNumber evidence="14">2.7.7.41</ecNumber>
    </submittedName>
</protein>
<evidence type="ECO:0000256" key="2">
    <source>
        <dbReference type="ARBA" id="ARBA00010185"/>
    </source>
</evidence>
<keyword evidence="12" id="KW-1208">Phospholipid metabolism</keyword>
<evidence type="ECO:0000256" key="9">
    <source>
        <dbReference type="ARBA" id="ARBA00023098"/>
    </source>
</evidence>
<dbReference type="AlphaFoldDB" id="A0A644ZP91"/>
<feature type="transmembrane region" description="Helical" evidence="13">
    <location>
        <begin position="6"/>
        <end position="38"/>
    </location>
</feature>
<evidence type="ECO:0000256" key="5">
    <source>
        <dbReference type="ARBA" id="ARBA00022679"/>
    </source>
</evidence>
<keyword evidence="5 14" id="KW-0808">Transferase</keyword>
<keyword evidence="11" id="KW-0594">Phospholipid biosynthesis</keyword>
<feature type="transmembrane region" description="Helical" evidence="13">
    <location>
        <begin position="173"/>
        <end position="191"/>
    </location>
</feature>
<feature type="transmembrane region" description="Helical" evidence="13">
    <location>
        <begin position="77"/>
        <end position="94"/>
    </location>
</feature>
<keyword evidence="9" id="KW-0443">Lipid metabolism</keyword>
<evidence type="ECO:0000256" key="12">
    <source>
        <dbReference type="ARBA" id="ARBA00023264"/>
    </source>
</evidence>
<gene>
    <name evidence="14" type="primary">cdsA_6</name>
    <name evidence="14" type="ORF">SDC9_88327</name>
</gene>
<keyword evidence="6 13" id="KW-0812">Transmembrane</keyword>
<evidence type="ECO:0000256" key="6">
    <source>
        <dbReference type="ARBA" id="ARBA00022692"/>
    </source>
</evidence>
<evidence type="ECO:0000256" key="13">
    <source>
        <dbReference type="SAM" id="Phobius"/>
    </source>
</evidence>
<feature type="transmembrane region" description="Helical" evidence="13">
    <location>
        <begin position="132"/>
        <end position="152"/>
    </location>
</feature>
<evidence type="ECO:0000313" key="14">
    <source>
        <dbReference type="EMBL" id="MPM41671.1"/>
    </source>
</evidence>
<dbReference type="GO" id="GO:0016024">
    <property type="term" value="P:CDP-diacylglycerol biosynthetic process"/>
    <property type="evidence" value="ECO:0007669"/>
    <property type="project" value="TreeGrafter"/>
</dbReference>
<dbReference type="InterPro" id="IPR000374">
    <property type="entry name" value="PC_trans"/>
</dbReference>
<name>A0A644ZP91_9ZZZZ</name>
<evidence type="ECO:0000256" key="1">
    <source>
        <dbReference type="ARBA" id="ARBA00004651"/>
    </source>
</evidence>
<feature type="transmembrane region" description="Helical" evidence="13">
    <location>
        <begin position="106"/>
        <end position="126"/>
    </location>
</feature>
<comment type="similarity">
    <text evidence="2">Belongs to the CDS family.</text>
</comment>
<keyword evidence="8 13" id="KW-1133">Transmembrane helix</keyword>
<dbReference type="EMBL" id="VSSQ01009452">
    <property type="protein sequence ID" value="MPM41671.1"/>
    <property type="molecule type" value="Genomic_DNA"/>
</dbReference>
<evidence type="ECO:0000256" key="8">
    <source>
        <dbReference type="ARBA" id="ARBA00022989"/>
    </source>
</evidence>
<dbReference type="EC" id="2.7.7.41" evidence="14"/>
<dbReference type="PANTHER" id="PTHR46382:SF1">
    <property type="entry name" value="PHOSPHATIDATE CYTIDYLYLTRANSFERASE"/>
    <property type="match status" value="1"/>
</dbReference>
<dbReference type="GO" id="GO:0004605">
    <property type="term" value="F:phosphatidate cytidylyltransferase activity"/>
    <property type="evidence" value="ECO:0007669"/>
    <property type="project" value="UniProtKB-EC"/>
</dbReference>
<accession>A0A644ZP91</accession>
<dbReference type="PROSITE" id="PS01315">
    <property type="entry name" value="CDS"/>
    <property type="match status" value="1"/>
</dbReference>
<keyword evidence="3" id="KW-1003">Cell membrane</keyword>
<sequence length="271" mass="29774">MKTRVIVGILLVLMLIAVLFFGGFLLLSVLSLFSLAAIYEMGMTFRKKGYNPIVLPAYIFAVSYSFVYYYFGLLAMIIFYMATVMATMIYSLFTKVHSTNDIIPSLFIMNYPTLFLMCMMLVYFNFDRTTALVAAGMAYAAPECADTFAYFGGTLLGKHKLCPTISPKKTVEGAAFALLGGIAFGFGMYYLQRLWGAAINPVVLVSLGLGCGLLSQFGDLFASTIKRWAGVKDFSSVFPGHGGIIDRIDSILFCAPLVLCVFVVLRQLAVL</sequence>
<evidence type="ECO:0000256" key="4">
    <source>
        <dbReference type="ARBA" id="ARBA00022516"/>
    </source>
</evidence>
<feature type="transmembrane region" description="Helical" evidence="13">
    <location>
        <begin position="251"/>
        <end position="269"/>
    </location>
</feature>
<feature type="transmembrane region" description="Helical" evidence="13">
    <location>
        <begin position="197"/>
        <end position="217"/>
    </location>
</feature>